<comment type="caution">
    <text evidence="2">The sequence shown here is derived from an EMBL/GenBank/DDBJ whole genome shotgun (WGS) entry which is preliminary data.</text>
</comment>
<evidence type="ECO:0000313" key="3">
    <source>
        <dbReference type="Proteomes" id="UP000266723"/>
    </source>
</evidence>
<evidence type="ECO:0000256" key="1">
    <source>
        <dbReference type="SAM" id="MobiDB-lite"/>
    </source>
</evidence>
<name>A0ABQ7AQG6_BRACR</name>
<dbReference type="Proteomes" id="UP000266723">
    <property type="component" value="Unassembled WGS sequence"/>
</dbReference>
<protein>
    <submittedName>
        <fullName evidence="2">Uncharacterized protein</fullName>
    </submittedName>
</protein>
<keyword evidence="3" id="KW-1185">Reference proteome</keyword>
<feature type="region of interest" description="Disordered" evidence="1">
    <location>
        <begin position="1"/>
        <end position="42"/>
    </location>
</feature>
<accession>A0ABQ7AQG6</accession>
<dbReference type="EMBL" id="QGKV02001556">
    <property type="protein sequence ID" value="KAF3516341.1"/>
    <property type="molecule type" value="Genomic_DNA"/>
</dbReference>
<sequence length="546" mass="63064">MPKIDVERLNAPRPKSKPSENPPEIVRTPLDDGVDPMEVDRTSSRRINDPRIIAACHCGAEYETDYSASIDSLPVPSIDNTQDISIDITIEESVDSSQREWESDYYNPAMAVHTMHTEEYDEDYEEEHAIEQKAILDEEDRLLHHSSWKKKSPSIDRDVSTSIDTQLHQPASTDITYYQSIDTNIDYAQDGHYSIGSWADDRYHESFAVEISYRDQGDDELHEAAWERTRFSHPFDRASRPSIDIDHITSIDIRPKPKTTVSAKPKFDNQYLTPDEFGIFRDPDGYAKAIDGRTLHVSREDIADILQTANGADNLFVQQHKIPENQQKVAKEFHDTIGGIDKCFKEKKFYWEEKDEYGIYRNDQGYARDVDGHTIRVHNNDIRRFLERSSRDEPNYICPPKHASSFTQTKLVPEIYTKDEINEMFYGVYGEQEKNKGDFRMKLDGVYYALNDSISWNVLEIGDDFGAFWRYLEQAPEMTIEIDNRILEIFGASTRDDHRDRQSVDIGELESIDTQVMVSIDSEALRSPFGHSRLEAQDFTILQDCP</sequence>
<proteinExistence type="predicted"/>
<reference evidence="2 3" key="1">
    <citation type="journal article" date="2020" name="BMC Genomics">
        <title>Intraspecific diversification of the crop wild relative Brassica cretica Lam. using demographic model selection.</title>
        <authorList>
            <person name="Kioukis A."/>
            <person name="Michalopoulou V.A."/>
            <person name="Briers L."/>
            <person name="Pirintsos S."/>
            <person name="Studholme D.J."/>
            <person name="Pavlidis P."/>
            <person name="Sarris P.F."/>
        </authorList>
    </citation>
    <scope>NUCLEOTIDE SEQUENCE [LARGE SCALE GENOMIC DNA]</scope>
    <source>
        <strain evidence="3">cv. PFS-1207/04</strain>
    </source>
</reference>
<gene>
    <name evidence="2" type="ORF">DY000_02059766</name>
</gene>
<feature type="compositionally biased region" description="Basic and acidic residues" evidence="1">
    <location>
        <begin position="1"/>
        <end position="10"/>
    </location>
</feature>
<evidence type="ECO:0000313" key="2">
    <source>
        <dbReference type="EMBL" id="KAF3516341.1"/>
    </source>
</evidence>
<organism evidence="2 3">
    <name type="scientific">Brassica cretica</name>
    <name type="common">Mustard</name>
    <dbReference type="NCBI Taxonomy" id="69181"/>
    <lineage>
        <taxon>Eukaryota</taxon>
        <taxon>Viridiplantae</taxon>
        <taxon>Streptophyta</taxon>
        <taxon>Embryophyta</taxon>
        <taxon>Tracheophyta</taxon>
        <taxon>Spermatophyta</taxon>
        <taxon>Magnoliopsida</taxon>
        <taxon>eudicotyledons</taxon>
        <taxon>Gunneridae</taxon>
        <taxon>Pentapetalae</taxon>
        <taxon>rosids</taxon>
        <taxon>malvids</taxon>
        <taxon>Brassicales</taxon>
        <taxon>Brassicaceae</taxon>
        <taxon>Brassiceae</taxon>
        <taxon>Brassica</taxon>
    </lineage>
</organism>